<protein>
    <submittedName>
        <fullName evidence="2">Uncharacterized protein</fullName>
    </submittedName>
</protein>
<dbReference type="Proteomes" id="UP000279259">
    <property type="component" value="Unassembled WGS sequence"/>
</dbReference>
<feature type="compositionally biased region" description="Polar residues" evidence="1">
    <location>
        <begin position="63"/>
        <end position="73"/>
    </location>
</feature>
<evidence type="ECO:0000313" key="3">
    <source>
        <dbReference type="Proteomes" id="UP000279259"/>
    </source>
</evidence>
<keyword evidence="3" id="KW-1185">Reference proteome</keyword>
<feature type="compositionally biased region" description="Polar residues" evidence="1">
    <location>
        <begin position="1"/>
        <end position="10"/>
    </location>
</feature>
<dbReference type="EMBL" id="RSCD01000013">
    <property type="protein sequence ID" value="RSH89530.1"/>
    <property type="molecule type" value="Genomic_DNA"/>
</dbReference>
<organism evidence="2 3">
    <name type="scientific">Saitozyma podzolica</name>
    <dbReference type="NCBI Taxonomy" id="1890683"/>
    <lineage>
        <taxon>Eukaryota</taxon>
        <taxon>Fungi</taxon>
        <taxon>Dikarya</taxon>
        <taxon>Basidiomycota</taxon>
        <taxon>Agaricomycotina</taxon>
        <taxon>Tremellomycetes</taxon>
        <taxon>Tremellales</taxon>
        <taxon>Trimorphomycetaceae</taxon>
        <taxon>Saitozyma</taxon>
    </lineage>
</organism>
<gene>
    <name evidence="2" type="ORF">EHS25_002080</name>
</gene>
<evidence type="ECO:0000313" key="2">
    <source>
        <dbReference type="EMBL" id="RSH89530.1"/>
    </source>
</evidence>
<proteinExistence type="predicted"/>
<name>A0A427YEL8_9TREE</name>
<dbReference type="OrthoDB" id="10463424at2759"/>
<sequence>MPPTTAQNRSARLAVQLARSRRHSASDANVESLPSGEDTVDSSDSGSDADSDKDRADGAGYSNKWSTNIVNTLSDSDGSQDDQSDSDRSGDDLPSYSQVVGSVLEVPTGLCWEGAISPLALDTTSSGIETMTRSLIFLHTDFAFRSETPDGERKCINIWPMSVDSAPSEYRPLLICQQARAVAVFTAPHEDRAAAHLCGALNSLQRYIRAARAGRDRCIPHCVRDMIECLNAGYGRADGYSHVKADMIAVEDFAAVWNPEWDEALDPELIRLLQKVCVTRTKAISEYYLSLEGIKSPVSIVSRSEWRRRADPNEHDDGMGHTLSVSWESAGGWDDEEGDVLVSEPGDPFTVVRFKQEPINGADMGFIDLR</sequence>
<comment type="caution">
    <text evidence="2">The sequence shown here is derived from an EMBL/GenBank/DDBJ whole genome shotgun (WGS) entry which is preliminary data.</text>
</comment>
<feature type="region of interest" description="Disordered" evidence="1">
    <location>
        <begin position="1"/>
        <end position="95"/>
    </location>
</feature>
<dbReference type="AlphaFoldDB" id="A0A427YEL8"/>
<accession>A0A427YEL8</accession>
<reference evidence="2 3" key="1">
    <citation type="submission" date="2018-11" db="EMBL/GenBank/DDBJ databases">
        <title>Genome sequence of Saitozyma podzolica DSM 27192.</title>
        <authorList>
            <person name="Aliyu H."/>
            <person name="Gorte O."/>
            <person name="Ochsenreither K."/>
        </authorList>
    </citation>
    <scope>NUCLEOTIDE SEQUENCE [LARGE SCALE GENOMIC DNA]</scope>
    <source>
        <strain evidence="2 3">DSM 27192</strain>
    </source>
</reference>
<evidence type="ECO:0000256" key="1">
    <source>
        <dbReference type="SAM" id="MobiDB-lite"/>
    </source>
</evidence>